<organism evidence="1 2">
    <name type="scientific">Blepharisma stoltei</name>
    <dbReference type="NCBI Taxonomy" id="1481888"/>
    <lineage>
        <taxon>Eukaryota</taxon>
        <taxon>Sar</taxon>
        <taxon>Alveolata</taxon>
        <taxon>Ciliophora</taxon>
        <taxon>Postciliodesmatophora</taxon>
        <taxon>Heterotrichea</taxon>
        <taxon>Heterotrichida</taxon>
        <taxon>Blepharismidae</taxon>
        <taxon>Blepharisma</taxon>
    </lineage>
</organism>
<dbReference type="Proteomes" id="UP001162131">
    <property type="component" value="Unassembled WGS sequence"/>
</dbReference>
<reference evidence="1" key="1">
    <citation type="submission" date="2021-09" db="EMBL/GenBank/DDBJ databases">
        <authorList>
            <consortium name="AG Swart"/>
            <person name="Singh M."/>
            <person name="Singh A."/>
            <person name="Seah K."/>
            <person name="Emmerich C."/>
        </authorList>
    </citation>
    <scope>NUCLEOTIDE SEQUENCE</scope>
    <source>
        <strain evidence="1">ATCC30299</strain>
    </source>
</reference>
<proteinExistence type="predicted"/>
<comment type="caution">
    <text evidence="1">The sequence shown here is derived from an EMBL/GenBank/DDBJ whole genome shotgun (WGS) entry which is preliminary data.</text>
</comment>
<name>A0AAU9JXG5_9CILI</name>
<evidence type="ECO:0008006" key="3">
    <source>
        <dbReference type="Google" id="ProtNLM"/>
    </source>
</evidence>
<evidence type="ECO:0000313" key="1">
    <source>
        <dbReference type="EMBL" id="CAG9330679.1"/>
    </source>
</evidence>
<evidence type="ECO:0000313" key="2">
    <source>
        <dbReference type="Proteomes" id="UP001162131"/>
    </source>
</evidence>
<gene>
    <name evidence="1" type="ORF">BSTOLATCC_MIC52096</name>
</gene>
<keyword evidence="2" id="KW-1185">Reference proteome</keyword>
<accession>A0AAU9JXG5</accession>
<dbReference type="AlphaFoldDB" id="A0AAU9JXG5"/>
<protein>
    <recommendedName>
        <fullName evidence="3">Ribosomal protein S10</fullName>
    </recommendedName>
</protein>
<dbReference type="EMBL" id="CAJZBQ010000052">
    <property type="protein sequence ID" value="CAG9330679.1"/>
    <property type="molecule type" value="Genomic_DNA"/>
</dbReference>
<sequence length="173" mass="20329">MSQGQNPIKAYIYTARTNPDLLPQNFFYQLKKQQPYALKRNRTLKIDYLNKSSLGPKPVGQKFLRSAKNVKFSPLLTYRSLSLDASILNSSEILTDRSLKTTKASHIRRKSEFLELGTQPVKPFVIESKKPLIEEYEVFTKEEQKKAFQDYKKIQDRIIRLSRCRLNSKWIRK</sequence>